<dbReference type="Gene3D" id="1.25.40.10">
    <property type="entry name" value="Tetratricopeptide repeat domain"/>
    <property type="match status" value="1"/>
</dbReference>
<dbReference type="Proteomes" id="UP000662931">
    <property type="component" value="Chromosome 2"/>
</dbReference>
<sequence>MKRYSRPLLYRSRSILQARFVRMRPFSPGLLRKAQKKGTETSDNDQEKAEQTKQRAQILAQKLSGVDKMSVEEAGKWLGAKKRTESRSRSRFNKVTEENDNDRIKSKSPAQIDRELKSRFKKDGIEYDPLFAQQMIKRSKQEEDLINDAIKGGDKIQKVTQDEVLSFVDWLIEDCKKRLPEQGKSNQEEVNEDLEKVMGVEDDDESLVDAFSSVYKLADKLGPSGLDKLFDFLKLLNQGGNGEMKKMVPLDRLVKLFEISGQLLDDRVRDQCVYLSGNLIYSSTPARADPINEKLYIESLVNHGEFKKALELYTSRQSKPDVVDQRFWYELGAEIYLRMSSDETVEAEKIACEIMEKFEYMHPLLISMFVERYLKLSDWDKAIGWWEKMKDVMNTYGLVDHIDIPGPQIVKDSQMVYNYYNRVDPVSWDNVTDCVVDFLKFRRITEAMIIIETATRRDKQYLLHFVDYLEHNVSYPGREYFIMTLENDADNDKQEQKFHSAISGYIRSELDPLRNTHCSSLDEATTLDELSFFLTKQLGNSSMSSENKLIISSLISSISIGSKLMSHECKDLLTILLKSHSRKGYALTSKVLDEMNKSFQLSQLHSTGLFPPASSHTYLVLVQAFGRRPQPKIPEIEALISTMQKLGIPMLTVLANQIVLAYRKAKQYTKALQFIDSFLQDEGSNRLKPTSEFFRNVMVTYRDSIASGGVDKGVRKLRLEKLRWMFKEMLETPGWEMNEPLCNETVVTFLTFGDVASTVCVLENYGLVLDKDISNDLMLAIKLKLEASVVKMESELNDHEKELLTSSIKKYRTDCGLLSIKTNLKPDKEYNWRDAACVLLRYMETFHYHPNPYSFADHWLASASFEQNEETKQKFSTQLKELQKFYSLPEVEIDEIL</sequence>
<evidence type="ECO:0000313" key="3">
    <source>
        <dbReference type="Proteomes" id="UP000662931"/>
    </source>
</evidence>
<evidence type="ECO:0000313" key="2">
    <source>
        <dbReference type="EMBL" id="QPG75133.1"/>
    </source>
</evidence>
<gene>
    <name evidence="2" type="ORF">FOA43_002476</name>
</gene>
<accession>A0A875S2J0</accession>
<dbReference type="InterPro" id="IPR011990">
    <property type="entry name" value="TPR-like_helical_dom_sf"/>
</dbReference>
<proteinExistence type="predicted"/>
<organism evidence="2 3">
    <name type="scientific">Eeniella nana</name>
    <name type="common">Yeast</name>
    <name type="synonym">Brettanomyces nanus</name>
    <dbReference type="NCBI Taxonomy" id="13502"/>
    <lineage>
        <taxon>Eukaryota</taxon>
        <taxon>Fungi</taxon>
        <taxon>Dikarya</taxon>
        <taxon>Ascomycota</taxon>
        <taxon>Saccharomycotina</taxon>
        <taxon>Pichiomycetes</taxon>
        <taxon>Pichiales</taxon>
        <taxon>Pichiaceae</taxon>
        <taxon>Brettanomyces</taxon>
    </lineage>
</organism>
<feature type="compositionally biased region" description="Basic and acidic residues" evidence="1">
    <location>
        <begin position="82"/>
        <end position="105"/>
    </location>
</feature>
<protein>
    <submittedName>
        <fullName evidence="2">Uncharacterized protein</fullName>
    </submittedName>
</protein>
<feature type="region of interest" description="Disordered" evidence="1">
    <location>
        <begin position="80"/>
        <end position="108"/>
    </location>
</feature>
<feature type="region of interest" description="Disordered" evidence="1">
    <location>
        <begin position="29"/>
        <end position="57"/>
    </location>
</feature>
<feature type="compositionally biased region" description="Basic and acidic residues" evidence="1">
    <location>
        <begin position="37"/>
        <end position="53"/>
    </location>
</feature>
<dbReference type="KEGG" id="bnn:FOA43_002476"/>
<reference evidence="2" key="1">
    <citation type="submission" date="2020-10" db="EMBL/GenBank/DDBJ databases">
        <authorList>
            <person name="Roach M.J.R."/>
        </authorList>
    </citation>
    <scope>NUCLEOTIDE SEQUENCE</scope>
    <source>
        <strain evidence="2">CBS 1945</strain>
    </source>
</reference>
<dbReference type="RefSeq" id="XP_038778698.1">
    <property type="nucleotide sequence ID" value="XM_038922770.1"/>
</dbReference>
<name>A0A875S2J0_EENNA</name>
<evidence type="ECO:0000256" key="1">
    <source>
        <dbReference type="SAM" id="MobiDB-lite"/>
    </source>
</evidence>
<keyword evidence="3" id="KW-1185">Reference proteome</keyword>
<dbReference type="GeneID" id="62195877"/>
<dbReference type="EMBL" id="CP064813">
    <property type="protein sequence ID" value="QPG75133.1"/>
    <property type="molecule type" value="Genomic_DNA"/>
</dbReference>
<dbReference type="AlphaFoldDB" id="A0A875S2J0"/>
<dbReference type="OrthoDB" id="185373at2759"/>